<organism evidence="6 7">
    <name type="scientific">Cardamine amara subsp. amara</name>
    <dbReference type="NCBI Taxonomy" id="228776"/>
    <lineage>
        <taxon>Eukaryota</taxon>
        <taxon>Viridiplantae</taxon>
        <taxon>Streptophyta</taxon>
        <taxon>Embryophyta</taxon>
        <taxon>Tracheophyta</taxon>
        <taxon>Spermatophyta</taxon>
        <taxon>Magnoliopsida</taxon>
        <taxon>eudicotyledons</taxon>
        <taxon>Gunneridae</taxon>
        <taxon>Pentapetalae</taxon>
        <taxon>rosids</taxon>
        <taxon>malvids</taxon>
        <taxon>Brassicales</taxon>
        <taxon>Brassicaceae</taxon>
        <taxon>Cardamineae</taxon>
        <taxon>Cardamine</taxon>
    </lineage>
</organism>
<dbReference type="PANTHER" id="PTHR34269">
    <property type="entry name" value="TRANSCRIPTION FACTOR B3-DOMAIN FAMILY-RELATED"/>
    <property type="match status" value="1"/>
</dbReference>
<dbReference type="InterPro" id="IPR051442">
    <property type="entry name" value="B3_domain"/>
</dbReference>
<comment type="subcellular location">
    <subcellularLocation>
        <location evidence="1">Nucleus</location>
    </subcellularLocation>
</comment>
<keyword evidence="7" id="KW-1185">Reference proteome</keyword>
<dbReference type="InterPro" id="IPR003340">
    <property type="entry name" value="B3_DNA-bd"/>
</dbReference>
<proteinExistence type="predicted"/>
<evidence type="ECO:0000256" key="4">
    <source>
        <dbReference type="ARBA" id="ARBA00023163"/>
    </source>
</evidence>
<dbReference type="GO" id="GO:0005634">
    <property type="term" value="C:nucleus"/>
    <property type="evidence" value="ECO:0007669"/>
    <property type="project" value="UniProtKB-SubCell"/>
</dbReference>
<name>A0ABD1B4S1_CARAN</name>
<dbReference type="CDD" id="cd10017">
    <property type="entry name" value="B3_DNA"/>
    <property type="match status" value="1"/>
</dbReference>
<keyword evidence="5" id="KW-0539">Nucleus</keyword>
<keyword evidence="2" id="KW-0805">Transcription regulation</keyword>
<evidence type="ECO:0000256" key="5">
    <source>
        <dbReference type="ARBA" id="ARBA00023242"/>
    </source>
</evidence>
<accession>A0ABD1B4S1</accession>
<dbReference type="GO" id="GO:0003677">
    <property type="term" value="F:DNA binding"/>
    <property type="evidence" value="ECO:0007669"/>
    <property type="project" value="UniProtKB-KW"/>
</dbReference>
<evidence type="ECO:0000256" key="2">
    <source>
        <dbReference type="ARBA" id="ARBA00023015"/>
    </source>
</evidence>
<evidence type="ECO:0000313" key="7">
    <source>
        <dbReference type="Proteomes" id="UP001558713"/>
    </source>
</evidence>
<protein>
    <submittedName>
        <fullName evidence="6">B3 domain-containing protein</fullName>
    </submittedName>
</protein>
<reference evidence="6 7" key="1">
    <citation type="submission" date="2024-04" db="EMBL/GenBank/DDBJ databases">
        <title>Genome assembly C_amara_ONT_v2.</title>
        <authorList>
            <person name="Yant L."/>
            <person name="Moore C."/>
            <person name="Slenker M."/>
        </authorList>
    </citation>
    <scope>NUCLEOTIDE SEQUENCE [LARGE SCALE GENOMIC DNA]</scope>
    <source>
        <tissue evidence="6">Leaf</tissue>
    </source>
</reference>
<dbReference type="InterPro" id="IPR015300">
    <property type="entry name" value="DNA-bd_pseudobarrel_sf"/>
</dbReference>
<sequence length="105" mass="12347">MSDVGTQTRFLIPKESVYDLILKYLKEEEIIKVEGIDHEGLNINVFDSDTKTIHPLCFMRWNSAKNYVFNGTWRDFVDRRDLKEGNEIGLFWNPHASRLHFCVLA</sequence>
<keyword evidence="3" id="KW-0238">DNA-binding</keyword>
<comment type="caution">
    <text evidence="6">The sequence shown here is derived from an EMBL/GenBank/DDBJ whole genome shotgun (WGS) entry which is preliminary data.</text>
</comment>
<gene>
    <name evidence="6" type="ORF">V5N11_023733</name>
</gene>
<evidence type="ECO:0000256" key="1">
    <source>
        <dbReference type="ARBA" id="ARBA00004123"/>
    </source>
</evidence>
<dbReference type="EMBL" id="JBANAX010000379">
    <property type="protein sequence ID" value="KAL1211739.1"/>
    <property type="molecule type" value="Genomic_DNA"/>
</dbReference>
<evidence type="ECO:0000256" key="3">
    <source>
        <dbReference type="ARBA" id="ARBA00023125"/>
    </source>
</evidence>
<dbReference type="Proteomes" id="UP001558713">
    <property type="component" value="Unassembled WGS sequence"/>
</dbReference>
<dbReference type="PANTHER" id="PTHR34269:SF11">
    <property type="entry name" value="B3 DOMAIN PROTEIN"/>
    <property type="match status" value="1"/>
</dbReference>
<dbReference type="Gene3D" id="2.40.330.10">
    <property type="entry name" value="DNA-binding pseudobarrel domain"/>
    <property type="match status" value="1"/>
</dbReference>
<keyword evidence="4" id="KW-0804">Transcription</keyword>
<dbReference type="AlphaFoldDB" id="A0ABD1B4S1"/>
<evidence type="ECO:0000313" key="6">
    <source>
        <dbReference type="EMBL" id="KAL1211739.1"/>
    </source>
</evidence>
<dbReference type="SUPFAM" id="SSF101936">
    <property type="entry name" value="DNA-binding pseudobarrel domain"/>
    <property type="match status" value="1"/>
</dbReference>